<comment type="caution">
    <text evidence="2">The sequence shown here is derived from an EMBL/GenBank/DDBJ whole genome shotgun (WGS) entry which is preliminary data.</text>
</comment>
<dbReference type="AlphaFoldDB" id="A0AAV4X640"/>
<organism evidence="2 3">
    <name type="scientific">Caerostris darwini</name>
    <dbReference type="NCBI Taxonomy" id="1538125"/>
    <lineage>
        <taxon>Eukaryota</taxon>
        <taxon>Metazoa</taxon>
        <taxon>Ecdysozoa</taxon>
        <taxon>Arthropoda</taxon>
        <taxon>Chelicerata</taxon>
        <taxon>Arachnida</taxon>
        <taxon>Araneae</taxon>
        <taxon>Araneomorphae</taxon>
        <taxon>Entelegynae</taxon>
        <taxon>Araneoidea</taxon>
        <taxon>Araneidae</taxon>
        <taxon>Caerostris</taxon>
    </lineage>
</organism>
<name>A0AAV4X640_9ARAC</name>
<evidence type="ECO:0000313" key="2">
    <source>
        <dbReference type="EMBL" id="GIY89268.1"/>
    </source>
</evidence>
<evidence type="ECO:0000313" key="3">
    <source>
        <dbReference type="Proteomes" id="UP001054837"/>
    </source>
</evidence>
<evidence type="ECO:0000256" key="1">
    <source>
        <dbReference type="SAM" id="MobiDB-lite"/>
    </source>
</evidence>
<gene>
    <name evidence="2" type="ORF">CDAR_59301</name>
</gene>
<protein>
    <submittedName>
        <fullName evidence="2">Uncharacterized protein</fullName>
    </submittedName>
</protein>
<reference evidence="2 3" key="1">
    <citation type="submission" date="2021-06" db="EMBL/GenBank/DDBJ databases">
        <title>Caerostris darwini draft genome.</title>
        <authorList>
            <person name="Kono N."/>
            <person name="Arakawa K."/>
        </authorList>
    </citation>
    <scope>NUCLEOTIDE SEQUENCE [LARGE SCALE GENOMIC DNA]</scope>
</reference>
<sequence>MYAKYIEKATRKAQPAAWNTESRKEVLTWVMRYAVGVDFSALPVRLRHAKGRHGGGRQVRDSSIHTLRPRTYNKKAGSNPLLS</sequence>
<dbReference type="EMBL" id="BPLQ01015594">
    <property type="protein sequence ID" value="GIY89268.1"/>
    <property type="molecule type" value="Genomic_DNA"/>
</dbReference>
<feature type="region of interest" description="Disordered" evidence="1">
    <location>
        <begin position="50"/>
        <end position="83"/>
    </location>
</feature>
<dbReference type="Proteomes" id="UP001054837">
    <property type="component" value="Unassembled WGS sequence"/>
</dbReference>
<keyword evidence="3" id="KW-1185">Reference proteome</keyword>
<proteinExistence type="predicted"/>
<accession>A0AAV4X640</accession>